<sequence length="103" mass="11582">MASSIATSPLYRIDRRRRPPFLQQSLGPACFRHRLSGHGTHPLGGIGTVQRTQIHPSPCALGILGTPHRHRQGPWADVDILSRRRLCKRCNLCCARTARRRPT</sequence>
<comment type="caution">
    <text evidence="1">The sequence shown here is derived from an EMBL/GenBank/DDBJ whole genome shotgun (WGS) entry which is preliminary data.</text>
</comment>
<name>A0A179GMZ9_PURLI</name>
<gene>
    <name evidence="1" type="ORF">VFPBJ_07273</name>
</gene>
<accession>A0A179GMZ9</accession>
<protein>
    <submittedName>
        <fullName evidence="1">Uncharacterized protein</fullName>
    </submittedName>
</protein>
<organism evidence="1 2">
    <name type="scientific">Purpureocillium lilacinum</name>
    <name type="common">Paecilomyces lilacinus</name>
    <dbReference type="NCBI Taxonomy" id="33203"/>
    <lineage>
        <taxon>Eukaryota</taxon>
        <taxon>Fungi</taxon>
        <taxon>Dikarya</taxon>
        <taxon>Ascomycota</taxon>
        <taxon>Pezizomycotina</taxon>
        <taxon>Sordariomycetes</taxon>
        <taxon>Hypocreomycetidae</taxon>
        <taxon>Hypocreales</taxon>
        <taxon>Ophiocordycipitaceae</taxon>
        <taxon>Purpureocillium</taxon>
    </lineage>
</organism>
<reference evidence="1 2" key="1">
    <citation type="submission" date="2016-01" db="EMBL/GenBank/DDBJ databases">
        <title>Biosynthesis of antibiotic leucinostatins and their inhibition on Phytophthora in bio-control Purpureocillium lilacinum.</title>
        <authorList>
            <person name="Wang G."/>
            <person name="Liu Z."/>
            <person name="Lin R."/>
            <person name="Li E."/>
            <person name="Mao Z."/>
            <person name="Ling J."/>
            <person name="Yin W."/>
            <person name="Xie B."/>
        </authorList>
    </citation>
    <scope>NUCLEOTIDE SEQUENCE [LARGE SCALE GENOMIC DNA]</scope>
    <source>
        <strain evidence="1">PLBJ-1</strain>
    </source>
</reference>
<dbReference type="AlphaFoldDB" id="A0A179GMZ9"/>
<dbReference type="EMBL" id="LSBH01000005">
    <property type="protein sequence ID" value="OAQ79152.1"/>
    <property type="molecule type" value="Genomic_DNA"/>
</dbReference>
<dbReference type="Proteomes" id="UP000078240">
    <property type="component" value="Unassembled WGS sequence"/>
</dbReference>
<proteinExistence type="predicted"/>
<evidence type="ECO:0000313" key="2">
    <source>
        <dbReference type="Proteomes" id="UP000078240"/>
    </source>
</evidence>
<evidence type="ECO:0000313" key="1">
    <source>
        <dbReference type="EMBL" id="OAQ79152.1"/>
    </source>
</evidence>